<reference evidence="3" key="1">
    <citation type="journal article" date="2014" name="Nat. Genet.">
        <title>Genome of the human hookworm Necator americanus.</title>
        <authorList>
            <person name="Tang Y.T."/>
            <person name="Gao X."/>
            <person name="Rosa B.A."/>
            <person name="Abubucker S."/>
            <person name="Hallsworth-Pepin K."/>
            <person name="Martin J."/>
            <person name="Tyagi R."/>
            <person name="Heizer E."/>
            <person name="Zhang X."/>
            <person name="Bhonagiri-Palsikar V."/>
            <person name="Minx P."/>
            <person name="Warren W.C."/>
            <person name="Wang Q."/>
            <person name="Zhan B."/>
            <person name="Hotez P.J."/>
            <person name="Sternberg P.W."/>
            <person name="Dougall A."/>
            <person name="Gaze S.T."/>
            <person name="Mulvenna J."/>
            <person name="Sotillo J."/>
            <person name="Ranganathan S."/>
            <person name="Rabelo E.M."/>
            <person name="Wilson R.K."/>
            <person name="Felgner P.L."/>
            <person name="Bethony J."/>
            <person name="Hawdon J.M."/>
            <person name="Gasser R.B."/>
            <person name="Loukas A."/>
            <person name="Mitreva M."/>
        </authorList>
    </citation>
    <scope>NUCLEOTIDE SEQUENCE [LARGE SCALE GENOMIC DNA]</scope>
</reference>
<proteinExistence type="predicted"/>
<sequence length="113" mass="12258">MEQLLAGVVQRGRQHRVSQMQQACLHALFEQGDGQHYTHHAYREQHHASGQPFGGYAAGGGGSADGVGREARRRHAGIVHADDGQAHHRGGDQPWRQGVLSGAQAERDVQRAP</sequence>
<name>W2SUR2_NECAM</name>
<dbReference type="KEGG" id="nai:NECAME_18852"/>
<organism evidence="2 3">
    <name type="scientific">Necator americanus</name>
    <name type="common">Human hookworm</name>
    <dbReference type="NCBI Taxonomy" id="51031"/>
    <lineage>
        <taxon>Eukaryota</taxon>
        <taxon>Metazoa</taxon>
        <taxon>Ecdysozoa</taxon>
        <taxon>Nematoda</taxon>
        <taxon>Chromadorea</taxon>
        <taxon>Rhabditida</taxon>
        <taxon>Rhabditina</taxon>
        <taxon>Rhabditomorpha</taxon>
        <taxon>Strongyloidea</taxon>
        <taxon>Ancylostomatidae</taxon>
        <taxon>Bunostominae</taxon>
        <taxon>Necator</taxon>
    </lineage>
</organism>
<dbReference type="AlphaFoldDB" id="W2SUR2"/>
<protein>
    <submittedName>
        <fullName evidence="2">Uncharacterized protein</fullName>
    </submittedName>
</protein>
<dbReference type="Proteomes" id="UP000053676">
    <property type="component" value="Unassembled WGS sequence"/>
</dbReference>
<evidence type="ECO:0000313" key="2">
    <source>
        <dbReference type="EMBL" id="ETN72437.1"/>
    </source>
</evidence>
<keyword evidence="3" id="KW-1185">Reference proteome</keyword>
<feature type="region of interest" description="Disordered" evidence="1">
    <location>
        <begin position="48"/>
        <end position="113"/>
    </location>
</feature>
<accession>W2SUR2</accession>
<evidence type="ECO:0000256" key="1">
    <source>
        <dbReference type="SAM" id="MobiDB-lite"/>
    </source>
</evidence>
<feature type="compositionally biased region" description="Basic and acidic residues" evidence="1">
    <location>
        <begin position="80"/>
        <end position="91"/>
    </location>
</feature>
<feature type="compositionally biased region" description="Gly residues" evidence="1">
    <location>
        <begin position="52"/>
        <end position="65"/>
    </location>
</feature>
<evidence type="ECO:0000313" key="3">
    <source>
        <dbReference type="Proteomes" id="UP000053676"/>
    </source>
</evidence>
<gene>
    <name evidence="2" type="ORF">NECAME_18852</name>
</gene>
<dbReference type="EMBL" id="KI664382">
    <property type="protein sequence ID" value="ETN72437.1"/>
    <property type="molecule type" value="Genomic_DNA"/>
</dbReference>